<evidence type="ECO:0000313" key="3">
    <source>
        <dbReference type="Proteomes" id="UP000886657"/>
    </source>
</evidence>
<sequence length="399" mass="43013">MPGRTICLTLLVGLAAVGLRAQGAEQCTTALLSPAASASGRPLLWKNRDTDALSNKVILVREQPHAYLALVDADDASGRRAYAGLNAAGFAIMNTVAYNLPGAQSGDLKDLEGSVMADALRTCRTVADFEAYLKANQGPGLGCQTNFGVFDATGRTVLFEVHNRGYSLLEAAAAPGQYLVNSNWSRSGRKGKGAGYLRFERATELLAALPLEQRNPREIFSRLARDTGHVLLRTPTLPDLKALPAQPRWILTKDCINKSYTSCAVVLVGRDPKDPASRATFWVLPGEPVTAVALPLWVEAGSVPEAFWKGKEAPLWLESMRVKQRVRPFPEAEKQEYLNVAGLDNREGTGFLPRLLSAEDGIFRRVEAFGNGPKTSAELTALQEELASAALAAMQGVKP</sequence>
<proteinExistence type="predicted"/>
<gene>
    <name evidence="2" type="ORF">IPP58_16900</name>
</gene>
<reference evidence="2" key="1">
    <citation type="submission" date="2020-10" db="EMBL/GenBank/DDBJ databases">
        <title>Connecting structure to function with the recovery of over 1000 high-quality activated sludge metagenome-assembled genomes encoding full-length rRNA genes using long-read sequencing.</title>
        <authorList>
            <person name="Singleton C.M."/>
            <person name="Petriglieri F."/>
            <person name="Kristensen J.M."/>
            <person name="Kirkegaard R.H."/>
            <person name="Michaelsen T.Y."/>
            <person name="Andersen M.H."/>
            <person name="Karst S.M."/>
            <person name="Dueholm M.S."/>
            <person name="Nielsen P.H."/>
            <person name="Albertsen M."/>
        </authorList>
    </citation>
    <scope>NUCLEOTIDE SEQUENCE</scope>
    <source>
        <strain evidence="2">Skiv_18-Q3-R9-52_MAXAC.067</strain>
    </source>
</reference>
<comment type="caution">
    <text evidence="2">The sequence shown here is derived from an EMBL/GenBank/DDBJ whole genome shotgun (WGS) entry which is preliminary data.</text>
</comment>
<accession>A0A9D7XN35</accession>
<evidence type="ECO:0000313" key="2">
    <source>
        <dbReference type="EMBL" id="MBK9798125.1"/>
    </source>
</evidence>
<name>A0A9D7XN35_9BACT</name>
<feature type="chain" id="PRO_5038560771" description="Acyl-coenzyme A:6-aminopenicillanic acid acyl-transferase" evidence="1">
    <location>
        <begin position="24"/>
        <end position="399"/>
    </location>
</feature>
<protein>
    <recommendedName>
        <fullName evidence="4">Acyl-coenzyme A:6-aminopenicillanic acid acyl-transferase</fullName>
    </recommendedName>
</protein>
<dbReference type="Proteomes" id="UP000886657">
    <property type="component" value="Unassembled WGS sequence"/>
</dbReference>
<dbReference type="EMBL" id="JADKIO010000013">
    <property type="protein sequence ID" value="MBK9798125.1"/>
    <property type="molecule type" value="Genomic_DNA"/>
</dbReference>
<organism evidence="2 3">
    <name type="scientific">Candidatus Geothrix skivensis</name>
    <dbReference type="NCBI Taxonomy" id="2954439"/>
    <lineage>
        <taxon>Bacteria</taxon>
        <taxon>Pseudomonadati</taxon>
        <taxon>Acidobacteriota</taxon>
        <taxon>Holophagae</taxon>
        <taxon>Holophagales</taxon>
        <taxon>Holophagaceae</taxon>
        <taxon>Geothrix</taxon>
    </lineage>
</organism>
<feature type="signal peptide" evidence="1">
    <location>
        <begin position="1"/>
        <end position="23"/>
    </location>
</feature>
<dbReference type="AlphaFoldDB" id="A0A9D7XN35"/>
<keyword evidence="1" id="KW-0732">Signal</keyword>
<dbReference type="Gene3D" id="3.60.60.10">
    <property type="entry name" value="Penicillin V Acylase, Chain A"/>
    <property type="match status" value="1"/>
</dbReference>
<evidence type="ECO:0008006" key="4">
    <source>
        <dbReference type="Google" id="ProtNLM"/>
    </source>
</evidence>
<evidence type="ECO:0000256" key="1">
    <source>
        <dbReference type="SAM" id="SignalP"/>
    </source>
</evidence>